<evidence type="ECO:0008006" key="4">
    <source>
        <dbReference type="Google" id="ProtNLM"/>
    </source>
</evidence>
<keyword evidence="1" id="KW-0175">Coiled coil</keyword>
<dbReference type="Ensembl" id="ENSPTXT00000005361.1">
    <property type="protein sequence ID" value="ENSPTXP00000005207.1"/>
    <property type="gene ID" value="ENSPTXG00000003802.1"/>
</dbReference>
<dbReference type="Proteomes" id="UP000472273">
    <property type="component" value="Unplaced"/>
</dbReference>
<reference evidence="2" key="2">
    <citation type="submission" date="2025-09" db="UniProtKB">
        <authorList>
            <consortium name="Ensembl"/>
        </authorList>
    </citation>
    <scope>IDENTIFICATION</scope>
</reference>
<evidence type="ECO:0000313" key="3">
    <source>
        <dbReference type="Proteomes" id="UP000472273"/>
    </source>
</evidence>
<protein>
    <recommendedName>
        <fullName evidence="4">Axonemal dynein light chain domain containing 1</fullName>
    </recommendedName>
</protein>
<dbReference type="GeneTree" id="ENSGT00390000005554"/>
<sequence length="408" mass="48092">MKPSGRLEVLQLMKVMDTMLEKAGTNDVNVGMHNILEVIKVEQNIYNIVFHEIIRQVSVDCAERGQLLSKLRYGVLCTNAPSLFVISHQSFFLFYMFLSYRQRYVELLERIPRQMRTLFREMMAQRVMDKHITDELFHFKQAIGQLTRELNTIREHDHRTTFEAEKAYQELARAVKESEMNTGKQYLSEERDNVIWKTFRNLCNVYKSNKKWTLEDQDAEVLVEQVEETTRERTRKSCRVGFFKMGNLSGNKYIYCFFFQMLNDELAQYGGDMLLLRQEPLKMATKLQKQWVDLGVALHGRHKDLQGRKPAESNMLEEINKDCSHLNEQYCTRVNGENGKKWSVLFERFFSKINMLHSKQKTGLYEADWVHFFQAVSNWLVQLDDLLKVTGTSETLQEKKLKTFAPCP</sequence>
<evidence type="ECO:0000256" key="1">
    <source>
        <dbReference type="ARBA" id="ARBA00023054"/>
    </source>
</evidence>
<reference evidence="2" key="1">
    <citation type="submission" date="2025-08" db="UniProtKB">
        <authorList>
            <consortium name="Ensembl"/>
        </authorList>
    </citation>
    <scope>IDENTIFICATION</scope>
</reference>
<accession>A0A670Y768</accession>
<name>A0A670Y768_PSETE</name>
<dbReference type="InterPro" id="IPR052845">
    <property type="entry name" value="Axonemal_dynein_LC_domain"/>
</dbReference>
<dbReference type="AlphaFoldDB" id="A0A670Y768"/>
<organism evidence="2 3">
    <name type="scientific">Pseudonaja textilis</name>
    <name type="common">Eastern brown snake</name>
    <dbReference type="NCBI Taxonomy" id="8673"/>
    <lineage>
        <taxon>Eukaryota</taxon>
        <taxon>Metazoa</taxon>
        <taxon>Chordata</taxon>
        <taxon>Craniata</taxon>
        <taxon>Vertebrata</taxon>
        <taxon>Euteleostomi</taxon>
        <taxon>Lepidosauria</taxon>
        <taxon>Squamata</taxon>
        <taxon>Bifurcata</taxon>
        <taxon>Unidentata</taxon>
        <taxon>Episquamata</taxon>
        <taxon>Toxicofera</taxon>
        <taxon>Serpentes</taxon>
        <taxon>Colubroidea</taxon>
        <taxon>Elapidae</taxon>
        <taxon>Hydrophiinae</taxon>
        <taxon>Pseudonaja</taxon>
    </lineage>
</organism>
<dbReference type="PANTHER" id="PTHR23052">
    <property type="entry name" value="AXONEMAL DYNEIN LIGHT CHAIN DOMAIN-CONTAINING PROTEIN 1"/>
    <property type="match status" value="1"/>
</dbReference>
<dbReference type="InterPro" id="IPR019347">
    <property type="entry name" value="Axonemal_dynein_light_chain"/>
</dbReference>
<dbReference type="PANTHER" id="PTHR23052:SF1">
    <property type="entry name" value="AXONEMAL DYNEIN LIGHT CHAIN DOMAIN-CONTAINING PROTEIN 1"/>
    <property type="match status" value="1"/>
</dbReference>
<keyword evidence="3" id="KW-1185">Reference proteome</keyword>
<dbReference type="GO" id="GO:0005737">
    <property type="term" value="C:cytoplasm"/>
    <property type="evidence" value="ECO:0007669"/>
    <property type="project" value="UniProtKB-ARBA"/>
</dbReference>
<dbReference type="Pfam" id="PF10211">
    <property type="entry name" value="Ax_dynein_light"/>
    <property type="match status" value="1"/>
</dbReference>
<evidence type="ECO:0000313" key="2">
    <source>
        <dbReference type="Ensembl" id="ENSPTXP00000005207.1"/>
    </source>
</evidence>
<proteinExistence type="predicted"/>